<evidence type="ECO:0000256" key="1">
    <source>
        <dbReference type="ARBA" id="ARBA00004479"/>
    </source>
</evidence>
<dbReference type="Pfam" id="PF23481">
    <property type="entry name" value="Ig_TMEM132_2nd"/>
    <property type="match status" value="1"/>
</dbReference>
<evidence type="ECO:0000256" key="4">
    <source>
        <dbReference type="ARBA" id="ARBA00022989"/>
    </source>
</evidence>
<evidence type="ECO:0000259" key="14">
    <source>
        <dbReference type="Pfam" id="PF23487"/>
    </source>
</evidence>
<keyword evidence="3 7" id="KW-0812">Transmembrane</keyword>
<dbReference type="PANTHER" id="PTHR13388">
    <property type="entry name" value="DETONATOR, ISOFORM E"/>
    <property type="match status" value="1"/>
</dbReference>
<dbReference type="EMBL" id="MU551525">
    <property type="protein sequence ID" value="KAI5627161.1"/>
    <property type="molecule type" value="Genomic_DNA"/>
</dbReference>
<dbReference type="InterPro" id="IPR026307">
    <property type="entry name" value="TMEM132"/>
</dbReference>
<dbReference type="Pfam" id="PF15705">
    <property type="entry name" value="TMEM132_N"/>
    <property type="match status" value="1"/>
</dbReference>
<feature type="non-terminal residue" evidence="15">
    <location>
        <position position="1"/>
    </location>
</feature>
<evidence type="ECO:0000259" key="13">
    <source>
        <dbReference type="Pfam" id="PF23486"/>
    </source>
</evidence>
<accession>A0AAD5FSM7</accession>
<evidence type="ECO:0000259" key="10">
    <source>
        <dbReference type="Pfam" id="PF16070"/>
    </source>
</evidence>
<dbReference type="InterPro" id="IPR031437">
    <property type="entry name" value="Ig_TMEM132_4th"/>
</dbReference>
<proteinExistence type="inferred from homology"/>
<organism evidence="15 16">
    <name type="scientific">Silurus asotus</name>
    <name type="common">Amur catfish</name>
    <name type="synonym">Parasilurus asotus</name>
    <dbReference type="NCBI Taxonomy" id="30991"/>
    <lineage>
        <taxon>Eukaryota</taxon>
        <taxon>Metazoa</taxon>
        <taxon>Chordata</taxon>
        <taxon>Craniata</taxon>
        <taxon>Vertebrata</taxon>
        <taxon>Euteleostomi</taxon>
        <taxon>Actinopterygii</taxon>
        <taxon>Neopterygii</taxon>
        <taxon>Teleostei</taxon>
        <taxon>Ostariophysi</taxon>
        <taxon>Siluriformes</taxon>
        <taxon>Siluridae</taxon>
        <taxon>Silurus</taxon>
    </lineage>
</organism>
<comment type="subcellular location">
    <subcellularLocation>
        <location evidence="1">Membrane</location>
        <topology evidence="1">Single-pass type I membrane protein</topology>
    </subcellularLocation>
</comment>
<keyword evidence="16" id="KW-1185">Reference proteome</keyword>
<name>A0AAD5FSM7_SILAS</name>
<feature type="compositionally biased region" description="Polar residues" evidence="6">
    <location>
        <begin position="849"/>
        <end position="869"/>
    </location>
</feature>
<feature type="domain" description="Transmembrane protein TMEM132 cohesin-like" evidence="11">
    <location>
        <begin position="274"/>
        <end position="413"/>
    </location>
</feature>
<dbReference type="InterPro" id="IPR031435">
    <property type="entry name" value="TMEM132_N"/>
</dbReference>
<dbReference type="InterPro" id="IPR055422">
    <property type="entry name" value="Ig_TMEM132_2nd"/>
</dbReference>
<dbReference type="Pfam" id="PF16070">
    <property type="entry name" value="Ig_TMEM132_4th"/>
    <property type="match status" value="1"/>
</dbReference>
<evidence type="ECO:0000256" key="7">
    <source>
        <dbReference type="SAM" id="Phobius"/>
    </source>
</evidence>
<evidence type="ECO:0000256" key="2">
    <source>
        <dbReference type="ARBA" id="ARBA00006166"/>
    </source>
</evidence>
<dbReference type="Pfam" id="PF23039">
    <property type="entry name" value="TMEM132_3rd"/>
    <property type="match status" value="1"/>
</dbReference>
<evidence type="ECO:0000259" key="12">
    <source>
        <dbReference type="Pfam" id="PF23481"/>
    </source>
</evidence>
<feature type="transmembrane region" description="Helical" evidence="7">
    <location>
        <begin position="887"/>
        <end position="912"/>
    </location>
</feature>
<feature type="domain" description="Transmembrane protein TMEM132 sixth" evidence="14">
    <location>
        <begin position="652"/>
        <end position="767"/>
    </location>
</feature>
<evidence type="ECO:0000259" key="8">
    <source>
        <dbReference type="Pfam" id="PF15705"/>
    </source>
</evidence>
<feature type="non-terminal residue" evidence="15">
    <location>
        <position position="1045"/>
    </location>
</feature>
<comment type="similarity">
    <text evidence="2">Belongs to the TMEM132 family.</text>
</comment>
<gene>
    <name evidence="15" type="ORF">C0J50_13263</name>
</gene>
<dbReference type="InterPro" id="IPR055423">
    <property type="entry name" value="Ig_TMEM132_5th"/>
</dbReference>
<feature type="domain" description="Transmembrane protein TMEM132 second Ig-like" evidence="12">
    <location>
        <begin position="135"/>
        <end position="251"/>
    </location>
</feature>
<dbReference type="AlphaFoldDB" id="A0AAD5FSM7"/>
<evidence type="ECO:0000313" key="16">
    <source>
        <dbReference type="Proteomes" id="UP001205998"/>
    </source>
</evidence>
<evidence type="ECO:0000259" key="11">
    <source>
        <dbReference type="Pfam" id="PF23039"/>
    </source>
</evidence>
<evidence type="ECO:0000259" key="9">
    <source>
        <dbReference type="Pfam" id="PF15706"/>
    </source>
</evidence>
<evidence type="ECO:0000256" key="5">
    <source>
        <dbReference type="ARBA" id="ARBA00023136"/>
    </source>
</evidence>
<feature type="domain" description="Transmembrane protein TMEM132 C-terminal" evidence="9">
    <location>
        <begin position="863"/>
        <end position="940"/>
    </location>
</feature>
<keyword evidence="5 7" id="KW-0472">Membrane</keyword>
<dbReference type="PANTHER" id="PTHR13388:SF28">
    <property type="entry name" value="TRANSMEMBRANE PROTEIN 132C"/>
    <property type="match status" value="1"/>
</dbReference>
<dbReference type="Pfam" id="PF23486">
    <property type="entry name" value="Ig_TMEM132_5th"/>
    <property type="match status" value="1"/>
</dbReference>
<feature type="domain" description="Transmembrane protein family 132 fourth" evidence="10">
    <location>
        <begin position="415"/>
        <end position="512"/>
    </location>
</feature>
<dbReference type="Pfam" id="PF15706">
    <property type="entry name" value="TMEM132_C"/>
    <property type="match status" value="1"/>
</dbReference>
<sequence length="1045" mass="115580">SLFLSAPPPLSLSISIYLSVVNEGRSSSMSETLPRFSSSFSSSLPISCHLHGADLSFFLVSDSPQEVMRNGTLSSLTQPLYLHLLHSGSTPSLSVNCSYINITAEALVPPELMQGVGLTPGAGPVSSSKPLLSWKVKAHLLSSSIRAEQPQVYVLFYMIGHRWKEADLPLENLPYVCVVGTRDQSDGSISAACRLQGVLGMCVVQLNVPTSWFSPVLSRRRLQEPAIELHYSLWLADGGDAECAGGRDREKGVGDMRRIGMVTLTSGDSKGDGTRVRLDKNVEIITPSLPVKQGQNVKFKILMNTVSTTEQLTLRAQYGEGINFVAVKPSNLATWEIKQEVAPGSASFSIFCERKPSTERMDGSFEEVMVVDFEMDNFITLQASHAILWRVEYPSTGETAESVTLVYVRQRDILGIVPLAEDTEILNTAILTGQRVSLPVKVVTVDQDGTVREVDDPVTCRSTDEDVLKVSPACDEVYVNGKEMRGRVSVQVNFTYLYLNSQLELSVWVPRLPLQIDVSDVELSQVKGWRVPITGNKRPTRDSDDDEDDERRGKGCTLQYQYALVRVLTHLVAEPSDPAEDLIHMLGPDWSADITDLVLDFLKVEDERIARLTDGRVLMGRDLGITTIQVISPLSDSILAEKTITVLDDKVSVSDLLVHIVSSLSISLQLSPHHHNAIYITATANDLLQTHKQEALISAWVQYSDGSATPLNIYDSKDFTLAVTSLDENVVSTNQDQLHTWPMVTAEHEGQGSLVRVEMLISETCQKSKRKSVLAMGVGSVRVKFGQEEKNRVQGEGRYSDLDNGTREHKHHVQVLEEETDEDGDGWKFTNAEEVALRKVSTTTKSSITNQVSNNDRGEGQINNPTQDEIPSDELAANPRRLSDLEIGMYALLGVFGLAILVFLINCISFAFRYRHKQLPVLDRGTLNHAHDWVWLGNGAELQDRHHGDAELTTTAIDRNEGVEESKYLLNLNLNGGGSQKRSSTHTQEGAEPSVKKRVKFTPFTTVMTDESMPYANVIGNEDDIKWVCQDVDVGTYMERLQDNL</sequence>
<protein>
    <submittedName>
        <fullName evidence="15">Transmembrane protein 132C</fullName>
    </submittedName>
</protein>
<feature type="region of interest" description="Disordered" evidence="6">
    <location>
        <begin position="849"/>
        <end position="872"/>
    </location>
</feature>
<reference evidence="15" key="1">
    <citation type="submission" date="2018-07" db="EMBL/GenBank/DDBJ databases">
        <title>Comparative genomics of catfishes provides insights into carnivory and benthic adaptation.</title>
        <authorList>
            <person name="Zhang Y."/>
            <person name="Wang D."/>
            <person name="Peng Z."/>
            <person name="Zheng S."/>
            <person name="Shao F."/>
            <person name="Tao W."/>
        </authorList>
    </citation>
    <scope>NUCLEOTIDE SEQUENCE</scope>
    <source>
        <strain evidence="15">Chongqing</strain>
    </source>
</reference>
<feature type="domain" description="Transmembrane protein TMEM132 fifth" evidence="13">
    <location>
        <begin position="515"/>
        <end position="651"/>
    </location>
</feature>
<feature type="region of interest" description="Disordered" evidence="6">
    <location>
        <begin position="976"/>
        <end position="995"/>
    </location>
</feature>
<keyword evidence="4 7" id="KW-1133">Transmembrane helix</keyword>
<evidence type="ECO:0000256" key="6">
    <source>
        <dbReference type="SAM" id="MobiDB-lite"/>
    </source>
</evidence>
<dbReference type="InterPro" id="IPR031436">
    <property type="entry name" value="TMEM132_C"/>
</dbReference>
<dbReference type="GO" id="GO:0016020">
    <property type="term" value="C:membrane"/>
    <property type="evidence" value="ECO:0007669"/>
    <property type="project" value="UniProtKB-SubCell"/>
</dbReference>
<dbReference type="InterPro" id="IPR055424">
    <property type="entry name" value="Ig_TMEM132_6th"/>
</dbReference>
<evidence type="ECO:0000313" key="15">
    <source>
        <dbReference type="EMBL" id="KAI5627161.1"/>
    </source>
</evidence>
<comment type="caution">
    <text evidence="15">The sequence shown here is derived from an EMBL/GenBank/DDBJ whole genome shotgun (WGS) entry which is preliminary data.</text>
</comment>
<feature type="domain" description="Transmembrane protein TMEM132 N-terminal" evidence="8">
    <location>
        <begin position="46"/>
        <end position="113"/>
    </location>
</feature>
<dbReference type="InterPro" id="IPR055421">
    <property type="entry name" value="TMEM132_3rd"/>
</dbReference>
<evidence type="ECO:0000256" key="3">
    <source>
        <dbReference type="ARBA" id="ARBA00022692"/>
    </source>
</evidence>
<dbReference type="Pfam" id="PF23487">
    <property type="entry name" value="Ig_TMEM132_6th"/>
    <property type="match status" value="1"/>
</dbReference>
<dbReference type="Proteomes" id="UP001205998">
    <property type="component" value="Unassembled WGS sequence"/>
</dbReference>